<protein>
    <submittedName>
        <fullName evidence="2">Aminoglycoside phosphotransferase (APT) family kinase protein</fullName>
    </submittedName>
</protein>
<keyword evidence="3" id="KW-1185">Reference proteome</keyword>
<accession>A0A366FRV8</accession>
<dbReference type="Proteomes" id="UP000253529">
    <property type="component" value="Unassembled WGS sequence"/>
</dbReference>
<dbReference type="AlphaFoldDB" id="A0A366FRV8"/>
<comment type="caution">
    <text evidence="2">The sequence shown here is derived from an EMBL/GenBank/DDBJ whole genome shotgun (WGS) entry which is preliminary data.</text>
</comment>
<evidence type="ECO:0000313" key="3">
    <source>
        <dbReference type="Proteomes" id="UP000253529"/>
    </source>
</evidence>
<dbReference type="InterPro" id="IPR002575">
    <property type="entry name" value="Aminoglycoside_PTrfase"/>
</dbReference>
<evidence type="ECO:0000313" key="2">
    <source>
        <dbReference type="EMBL" id="RBP17287.1"/>
    </source>
</evidence>
<organism evidence="2 3">
    <name type="scientific">Roseiarcus fermentans</name>
    <dbReference type="NCBI Taxonomy" id="1473586"/>
    <lineage>
        <taxon>Bacteria</taxon>
        <taxon>Pseudomonadati</taxon>
        <taxon>Pseudomonadota</taxon>
        <taxon>Alphaproteobacteria</taxon>
        <taxon>Hyphomicrobiales</taxon>
        <taxon>Roseiarcaceae</taxon>
        <taxon>Roseiarcus</taxon>
    </lineage>
</organism>
<name>A0A366FRV8_9HYPH</name>
<dbReference type="OrthoDB" id="3806873at2"/>
<dbReference type="Pfam" id="PF01636">
    <property type="entry name" value="APH"/>
    <property type="match status" value="1"/>
</dbReference>
<dbReference type="SUPFAM" id="SSF56112">
    <property type="entry name" value="Protein kinase-like (PK-like)"/>
    <property type="match status" value="1"/>
</dbReference>
<gene>
    <name evidence="2" type="ORF">DFR50_103174</name>
</gene>
<dbReference type="InterPro" id="IPR052898">
    <property type="entry name" value="ACAD10-like"/>
</dbReference>
<keyword evidence="2" id="KW-0808">Transferase</keyword>
<dbReference type="InterPro" id="IPR011009">
    <property type="entry name" value="Kinase-like_dom_sf"/>
</dbReference>
<keyword evidence="2" id="KW-0418">Kinase</keyword>
<dbReference type="EMBL" id="QNRK01000003">
    <property type="protein sequence ID" value="RBP17287.1"/>
    <property type="molecule type" value="Genomic_DNA"/>
</dbReference>
<dbReference type="RefSeq" id="WP_113887910.1">
    <property type="nucleotide sequence ID" value="NZ_QNRK01000003.1"/>
</dbReference>
<evidence type="ECO:0000259" key="1">
    <source>
        <dbReference type="Pfam" id="PF01636"/>
    </source>
</evidence>
<dbReference type="PANTHER" id="PTHR47829">
    <property type="entry name" value="HYDROLASE, PUTATIVE (AFU_ORTHOLOGUE AFUA_1G12880)-RELATED"/>
    <property type="match status" value="1"/>
</dbReference>
<proteinExistence type="predicted"/>
<reference evidence="2 3" key="1">
    <citation type="submission" date="2018-06" db="EMBL/GenBank/DDBJ databases">
        <title>Genomic Encyclopedia of Type Strains, Phase IV (KMG-IV): sequencing the most valuable type-strain genomes for metagenomic binning, comparative biology and taxonomic classification.</title>
        <authorList>
            <person name="Goeker M."/>
        </authorList>
    </citation>
    <scope>NUCLEOTIDE SEQUENCE [LARGE SCALE GENOMIC DNA]</scope>
    <source>
        <strain evidence="2 3">DSM 24875</strain>
    </source>
</reference>
<dbReference type="InterPro" id="IPR041726">
    <property type="entry name" value="ACAD10_11_N"/>
</dbReference>
<dbReference type="PANTHER" id="PTHR47829:SF3">
    <property type="entry name" value="AMINOGLYCOSIDE PHOSPHOTRANSFERASE DOMAIN-CONTAINING PROTEIN"/>
    <property type="match status" value="1"/>
</dbReference>
<dbReference type="Gene3D" id="3.30.200.20">
    <property type="entry name" value="Phosphorylase Kinase, domain 1"/>
    <property type="match status" value="1"/>
</dbReference>
<dbReference type="Gene3D" id="3.90.1200.10">
    <property type="match status" value="1"/>
</dbReference>
<dbReference type="CDD" id="cd05154">
    <property type="entry name" value="ACAD10_11_N-like"/>
    <property type="match status" value="1"/>
</dbReference>
<dbReference type="GO" id="GO:0016301">
    <property type="term" value="F:kinase activity"/>
    <property type="evidence" value="ECO:0007669"/>
    <property type="project" value="UniProtKB-KW"/>
</dbReference>
<sequence length="347" mass="37819">MSETFPDDTSGFDAWASAGIAGFRGPSRAKKFPSGQSNPTFLIEAASGRYVLRRKPSGKLLKSAHMIEREFRVLRALQGTGFPAPRALALCEDEGVIGSAFYVMAHVDGRIYWDPALPELPRAARAPIYDAMNAALAELHAIDVEAAGLADFGKPGSYFARQLQRWSEQYRASETARVADMERLIAWLGENVPADDGRVALVHGDWRIDNMIFAADAPELLAVLDWELSTLGHPFADLAYQCMQWRLPNAGAFRGLGGVDRGEAGIPTEEAYVAAYCRRAGLEGVPNWTFLIAFSFFRVAAIVQGVYKRSLDGNASNPERARAMGAAVPLMAKLAVEEVDKGARPQL</sequence>
<feature type="domain" description="Aminoglycoside phosphotransferase" evidence="1">
    <location>
        <begin position="29"/>
        <end position="255"/>
    </location>
</feature>